<accession>A0ACA9M934</accession>
<dbReference type="Proteomes" id="UP000789366">
    <property type="component" value="Unassembled WGS sequence"/>
</dbReference>
<name>A0ACA9M934_9GLOM</name>
<sequence>KDRKLNEDLMCAHKKLRKKEIIEYYTDRVLEGDSKNIDAGRMGIGWVVKEEDIVNRNISFSSSLKNWPFLTQAKLKAIWSALLKALYKTTTHIFTDSKVAIKALEKNDTRIKICS</sequence>
<proteinExistence type="predicted"/>
<organism evidence="1 2">
    <name type="scientific">Cetraspora pellucida</name>
    <dbReference type="NCBI Taxonomy" id="1433469"/>
    <lineage>
        <taxon>Eukaryota</taxon>
        <taxon>Fungi</taxon>
        <taxon>Fungi incertae sedis</taxon>
        <taxon>Mucoromycota</taxon>
        <taxon>Glomeromycotina</taxon>
        <taxon>Glomeromycetes</taxon>
        <taxon>Diversisporales</taxon>
        <taxon>Gigasporaceae</taxon>
        <taxon>Cetraspora</taxon>
    </lineage>
</organism>
<reference evidence="1" key="1">
    <citation type="submission" date="2021-06" db="EMBL/GenBank/DDBJ databases">
        <authorList>
            <person name="Kallberg Y."/>
            <person name="Tangrot J."/>
            <person name="Rosling A."/>
        </authorList>
    </citation>
    <scope>NUCLEOTIDE SEQUENCE</scope>
    <source>
        <strain evidence="1">28 12/20/2015</strain>
    </source>
</reference>
<dbReference type="EMBL" id="CAJVPW010006975">
    <property type="protein sequence ID" value="CAG8575370.1"/>
    <property type="molecule type" value="Genomic_DNA"/>
</dbReference>
<keyword evidence="2" id="KW-1185">Reference proteome</keyword>
<gene>
    <name evidence="1" type="ORF">SPELUC_LOCUS6153</name>
</gene>
<protein>
    <submittedName>
        <fullName evidence="1">7660_t:CDS:1</fullName>
    </submittedName>
</protein>
<comment type="caution">
    <text evidence="1">The sequence shown here is derived from an EMBL/GenBank/DDBJ whole genome shotgun (WGS) entry which is preliminary data.</text>
</comment>
<evidence type="ECO:0000313" key="2">
    <source>
        <dbReference type="Proteomes" id="UP000789366"/>
    </source>
</evidence>
<evidence type="ECO:0000313" key="1">
    <source>
        <dbReference type="EMBL" id="CAG8575370.1"/>
    </source>
</evidence>
<feature type="non-terminal residue" evidence="1">
    <location>
        <position position="1"/>
    </location>
</feature>